<evidence type="ECO:0000313" key="1">
    <source>
        <dbReference type="EMBL" id="MBQ0937511.1"/>
    </source>
</evidence>
<protein>
    <submittedName>
        <fullName evidence="1">Helix-hairpin-helix domain-containing protein</fullName>
    </submittedName>
</protein>
<dbReference type="Gene3D" id="1.10.150.20">
    <property type="entry name" value="5' to 3' exonuclease, C-terminal subdomain"/>
    <property type="match status" value="1"/>
</dbReference>
<dbReference type="RefSeq" id="WP_210811072.1">
    <property type="nucleotide sequence ID" value="NZ_JAGQDG010000008.1"/>
</dbReference>
<name>A0ABS5E264_9BURK</name>
<dbReference type="Proteomes" id="UP000672097">
    <property type="component" value="Unassembled WGS sequence"/>
</dbReference>
<comment type="caution">
    <text evidence="1">The sequence shown here is derived from an EMBL/GenBank/DDBJ whole genome shotgun (WGS) entry which is preliminary data.</text>
</comment>
<keyword evidence="2" id="KW-1185">Reference proteome</keyword>
<proteinExistence type="predicted"/>
<reference evidence="1 2" key="1">
    <citation type="submission" date="2021-04" db="EMBL/GenBank/DDBJ databases">
        <title>The genome sequence of type strain Ideonella paludis KCTC 32238.</title>
        <authorList>
            <person name="Liu Y."/>
        </authorList>
    </citation>
    <scope>NUCLEOTIDE SEQUENCE [LARGE SCALE GENOMIC DNA]</scope>
    <source>
        <strain evidence="1 2">KCTC 32238</strain>
    </source>
</reference>
<dbReference type="InterPro" id="IPR021725">
    <property type="entry name" value="Cdd1"/>
</dbReference>
<accession>A0ABS5E264</accession>
<organism evidence="1 2">
    <name type="scientific">Ideonella paludis</name>
    <dbReference type="NCBI Taxonomy" id="1233411"/>
    <lineage>
        <taxon>Bacteria</taxon>
        <taxon>Pseudomonadati</taxon>
        <taxon>Pseudomonadota</taxon>
        <taxon>Betaproteobacteria</taxon>
        <taxon>Burkholderiales</taxon>
        <taxon>Sphaerotilaceae</taxon>
        <taxon>Ideonella</taxon>
    </lineage>
</organism>
<evidence type="ECO:0000313" key="2">
    <source>
        <dbReference type="Proteomes" id="UP000672097"/>
    </source>
</evidence>
<gene>
    <name evidence="1" type="ORF">KAK11_19450</name>
</gene>
<dbReference type="EMBL" id="JAGQDG010000008">
    <property type="protein sequence ID" value="MBQ0937511.1"/>
    <property type="molecule type" value="Genomic_DNA"/>
</dbReference>
<dbReference type="Pfam" id="PF11731">
    <property type="entry name" value="Cdd1"/>
    <property type="match status" value="1"/>
</dbReference>
<sequence length="105" mass="11633">MHPSKVDRARLTRLTDLPNIGPAGAKDLQILGIQTPADLTGKDAFELHQRLCALTGVRHDPCVIDVFLSVTSFMDGGPPLPWWSFTEQRKRKLEGATDVEIVDCH</sequence>